<comment type="caution">
    <text evidence="2">The sequence shown here is derived from an EMBL/GenBank/DDBJ whole genome shotgun (WGS) entry which is preliminary data.</text>
</comment>
<evidence type="ECO:0008006" key="4">
    <source>
        <dbReference type="Google" id="ProtNLM"/>
    </source>
</evidence>
<proteinExistence type="inferred from homology"/>
<sequence>MKKINLMLRKCKTLSRQLVRTSSYTNLRSKSATDRHQSPAAGGIMWNTSAVVVYGGGDADRETVFVGSTRKRYVIDSKYLSHPLVNALIDRSRSVDGGNAVAVINCEVVLFDHLLWMLENSDLNLGSSESLDELAGLYSS</sequence>
<dbReference type="EMBL" id="JBCNJP010000007">
    <property type="protein sequence ID" value="KAK9077645.1"/>
    <property type="molecule type" value="Genomic_DNA"/>
</dbReference>
<dbReference type="PANTHER" id="PTHR35296">
    <property type="entry name" value="EXPRESSED PROTEIN"/>
    <property type="match status" value="1"/>
</dbReference>
<dbReference type="GO" id="GO:0009733">
    <property type="term" value="P:response to auxin"/>
    <property type="evidence" value="ECO:0007669"/>
    <property type="project" value="InterPro"/>
</dbReference>
<accession>A0AAP0DQW5</accession>
<dbReference type="AlphaFoldDB" id="A0AAP0DQW5"/>
<dbReference type="Pfam" id="PF02519">
    <property type="entry name" value="Auxin_inducible"/>
    <property type="match status" value="1"/>
</dbReference>
<protein>
    <recommendedName>
        <fullName evidence="4">Small auxin up regulated protein</fullName>
    </recommendedName>
</protein>
<organism evidence="2 3">
    <name type="scientific">Deinandra increscens subsp. villosa</name>
    <dbReference type="NCBI Taxonomy" id="3103831"/>
    <lineage>
        <taxon>Eukaryota</taxon>
        <taxon>Viridiplantae</taxon>
        <taxon>Streptophyta</taxon>
        <taxon>Embryophyta</taxon>
        <taxon>Tracheophyta</taxon>
        <taxon>Spermatophyta</taxon>
        <taxon>Magnoliopsida</taxon>
        <taxon>eudicotyledons</taxon>
        <taxon>Gunneridae</taxon>
        <taxon>Pentapetalae</taxon>
        <taxon>asterids</taxon>
        <taxon>campanulids</taxon>
        <taxon>Asterales</taxon>
        <taxon>Asteraceae</taxon>
        <taxon>Asteroideae</taxon>
        <taxon>Heliantheae alliance</taxon>
        <taxon>Madieae</taxon>
        <taxon>Madiinae</taxon>
        <taxon>Deinandra</taxon>
    </lineage>
</organism>
<evidence type="ECO:0000256" key="1">
    <source>
        <dbReference type="ARBA" id="ARBA00006974"/>
    </source>
</evidence>
<evidence type="ECO:0000313" key="3">
    <source>
        <dbReference type="Proteomes" id="UP001408789"/>
    </source>
</evidence>
<reference evidence="2 3" key="1">
    <citation type="submission" date="2024-04" db="EMBL/GenBank/DDBJ databases">
        <title>The reference genome of an endangered Asteraceae, Deinandra increscens subsp. villosa, native to the Central Coast of California.</title>
        <authorList>
            <person name="Guilliams M."/>
            <person name="Hasenstab-Lehman K."/>
            <person name="Meyer R."/>
            <person name="Mcevoy S."/>
        </authorList>
    </citation>
    <scope>NUCLEOTIDE SEQUENCE [LARGE SCALE GENOMIC DNA]</scope>
    <source>
        <tissue evidence="2">Leaf</tissue>
    </source>
</reference>
<dbReference type="InterPro" id="IPR003676">
    <property type="entry name" value="SAUR_fam"/>
</dbReference>
<dbReference type="Proteomes" id="UP001408789">
    <property type="component" value="Unassembled WGS sequence"/>
</dbReference>
<comment type="similarity">
    <text evidence="1">Belongs to the ARG7 family.</text>
</comment>
<gene>
    <name evidence="2" type="ORF">SSX86_005982</name>
</gene>
<keyword evidence="3" id="KW-1185">Reference proteome</keyword>
<evidence type="ECO:0000313" key="2">
    <source>
        <dbReference type="EMBL" id="KAK9077645.1"/>
    </source>
</evidence>
<dbReference type="PANTHER" id="PTHR35296:SF8">
    <property type="entry name" value="SMALL AUXIN-UP RNA-RELATED"/>
    <property type="match status" value="1"/>
</dbReference>
<name>A0AAP0DQW5_9ASTR</name>